<protein>
    <submittedName>
        <fullName evidence="1">Prephenate dehydrogenase</fullName>
    </submittedName>
</protein>
<evidence type="ECO:0000313" key="2">
    <source>
        <dbReference type="Proteomes" id="UP000273022"/>
    </source>
</evidence>
<dbReference type="EMBL" id="QYYH01000035">
    <property type="protein sequence ID" value="RJY17849.1"/>
    <property type="molecule type" value="Genomic_DNA"/>
</dbReference>
<comment type="caution">
    <text evidence="1">The sequence shown here is derived from an EMBL/GenBank/DDBJ whole genome shotgun (WGS) entry which is preliminary data.</text>
</comment>
<dbReference type="AlphaFoldDB" id="A0A3A6U7G6"/>
<dbReference type="OrthoDB" id="7067468at2"/>
<dbReference type="RefSeq" id="WP_121853007.1">
    <property type="nucleotide sequence ID" value="NZ_CP037952.1"/>
</dbReference>
<keyword evidence="2" id="KW-1185">Reference proteome</keyword>
<evidence type="ECO:0000313" key="1">
    <source>
        <dbReference type="EMBL" id="RJY17849.1"/>
    </source>
</evidence>
<dbReference type="Proteomes" id="UP000273022">
    <property type="component" value="Unassembled WGS sequence"/>
</dbReference>
<proteinExistence type="predicted"/>
<reference evidence="1 2" key="1">
    <citation type="submission" date="2018-09" db="EMBL/GenBank/DDBJ databases">
        <title>Phylogeny of the Shewanellaceae, and recommendation for two new genera, Pseudoshewanella and Parashewanella.</title>
        <authorList>
            <person name="Wang G."/>
        </authorList>
    </citation>
    <scope>NUCLEOTIDE SEQUENCE [LARGE SCALE GENOMIC DNA]</scope>
    <source>
        <strain evidence="1 2">KCTC 22492</strain>
    </source>
</reference>
<accession>A0A3A6U7G6</accession>
<organism evidence="1 2">
    <name type="scientific">Parashewanella spongiae</name>
    <dbReference type="NCBI Taxonomy" id="342950"/>
    <lineage>
        <taxon>Bacteria</taxon>
        <taxon>Pseudomonadati</taxon>
        <taxon>Pseudomonadota</taxon>
        <taxon>Gammaproteobacteria</taxon>
        <taxon>Alteromonadales</taxon>
        <taxon>Shewanellaceae</taxon>
        <taxon>Parashewanella</taxon>
    </lineage>
</organism>
<gene>
    <name evidence="1" type="ORF">D5R81_07360</name>
</gene>
<sequence length="103" mass="11821">MPYSKVFEQVQQNIQLAYRQAIDADARLDSLQQAGLGKFKAIFSKDQGFSTESNRFKPYVAELVELYDDIKKDAEPDTELLKDLVAQLGLVLQMMQEFKQKSK</sequence>
<name>A0A3A6U7G6_9GAMM</name>